<dbReference type="PANTHER" id="PTHR40053:SF1">
    <property type="entry name" value="SPORULATION-CONTROL PROTEIN SPO0M"/>
    <property type="match status" value="1"/>
</dbReference>
<dbReference type="EMBL" id="CP015607">
    <property type="protein sequence ID" value="APT45446.1"/>
    <property type="molecule type" value="Genomic_DNA"/>
</dbReference>
<evidence type="ECO:0000313" key="2">
    <source>
        <dbReference type="Proteomes" id="UP000185426"/>
    </source>
</evidence>
<reference evidence="1 2" key="1">
    <citation type="submission" date="2016-05" db="EMBL/GenBank/DDBJ databases">
        <title>Complete Genome and Methylome Analysis of Psychrotrophic Bacterial Isolates from Antarctic Lake Untersee.</title>
        <authorList>
            <person name="Fomenkov A."/>
            <person name="Akimov V.N."/>
            <person name="Vasilyeva L.V."/>
            <person name="Andersen D."/>
            <person name="Vincze T."/>
            <person name="Roberts R.J."/>
        </authorList>
    </citation>
    <scope>NUCLEOTIDE SEQUENCE [LARGE SCALE GENOMIC DNA]</scope>
    <source>
        <strain evidence="1 2">U14-5</strain>
    </source>
</reference>
<dbReference type="InterPro" id="IPR014756">
    <property type="entry name" value="Ig_E-set"/>
</dbReference>
<dbReference type="InterPro" id="IPR009776">
    <property type="entry name" value="Spore_0_M"/>
</dbReference>
<dbReference type="Gene3D" id="2.60.40.640">
    <property type="match status" value="1"/>
</dbReference>
<dbReference type="AlphaFoldDB" id="A0A1L6ZG14"/>
<name>A0A1L6ZG14_BACIA</name>
<dbReference type="PANTHER" id="PTHR40053">
    <property type="entry name" value="SPORULATION-CONTROL PROTEIN SPO0M"/>
    <property type="match status" value="1"/>
</dbReference>
<dbReference type="InterPro" id="IPR014752">
    <property type="entry name" value="Arrestin-like_C"/>
</dbReference>
<dbReference type="Proteomes" id="UP000185426">
    <property type="component" value="Chromosome"/>
</dbReference>
<evidence type="ECO:0000313" key="1">
    <source>
        <dbReference type="EMBL" id="APT45446.1"/>
    </source>
</evidence>
<sequence length="258" mass="29821">MSFFKKLAASAGIGAAKVDTILEKNAYYPGQEVTGTVHVKGGKVAQDIRYINVKIETQYVIVKDDEERRKYANIYTLRVTDSFTIQPGEKHEFPFSFILPIDTPMTIGKVEIAVVTDLDIQGGIDKSDYDRIFVEAHPWVKNVLEATRNLGFHLNEADCEQAPYFQRRLPFVQEFEFIPTSDYYRYMLDELELIFLIDEGGLDIVFEVDRRARGLRGWLEEMYNDGEQLVRYRFSPSDLEDVEVLEGMLEEIIDQYAE</sequence>
<organism evidence="1 2">
    <name type="scientific">Bacillus safensis</name>
    <dbReference type="NCBI Taxonomy" id="561879"/>
    <lineage>
        <taxon>Bacteria</taxon>
        <taxon>Bacillati</taxon>
        <taxon>Bacillota</taxon>
        <taxon>Bacilli</taxon>
        <taxon>Bacillales</taxon>
        <taxon>Bacillaceae</taxon>
        <taxon>Bacillus</taxon>
    </lineage>
</organism>
<proteinExistence type="predicted"/>
<dbReference type="SUPFAM" id="SSF81296">
    <property type="entry name" value="E set domains"/>
    <property type="match status" value="1"/>
</dbReference>
<dbReference type="Pfam" id="PF07070">
    <property type="entry name" value="Spo0M"/>
    <property type="match status" value="1"/>
</dbReference>
<gene>
    <name evidence="1" type="ORF">BSA145_05620</name>
</gene>
<dbReference type="RefSeq" id="WP_075621883.1">
    <property type="nucleotide sequence ID" value="NZ_CP015607.1"/>
</dbReference>
<protein>
    <submittedName>
        <fullName evidence="1">Sporulation protein</fullName>
    </submittedName>
</protein>
<accession>A0A1L6ZG14</accession>